<dbReference type="OMA" id="IDARHAY"/>
<dbReference type="OrthoDB" id="10476178at2759"/>
<dbReference type="Pfam" id="PF13469">
    <property type="entry name" value="Sulfotransfer_3"/>
    <property type="match status" value="1"/>
</dbReference>
<name>A0A8J5XLD5_DIALT</name>
<protein>
    <submittedName>
        <fullName evidence="1">Uncharacterized protein</fullName>
    </submittedName>
</protein>
<gene>
    <name evidence="1" type="ORF">KFE25_008312</name>
</gene>
<comment type="caution">
    <text evidence="1">The sequence shown here is derived from an EMBL/GenBank/DDBJ whole genome shotgun (WGS) entry which is preliminary data.</text>
</comment>
<dbReference type="Proteomes" id="UP000751190">
    <property type="component" value="Unassembled WGS sequence"/>
</dbReference>
<evidence type="ECO:0000313" key="2">
    <source>
        <dbReference type="Proteomes" id="UP000751190"/>
    </source>
</evidence>
<evidence type="ECO:0000313" key="1">
    <source>
        <dbReference type="EMBL" id="KAG8466933.1"/>
    </source>
</evidence>
<reference evidence="1" key="1">
    <citation type="submission" date="2021-05" db="EMBL/GenBank/DDBJ databases">
        <title>The genome of the haptophyte Pavlova lutheri (Diacronema luteri, Pavlovales) - a model for lipid biosynthesis in eukaryotic algae.</title>
        <authorList>
            <person name="Hulatt C.J."/>
            <person name="Posewitz M.C."/>
        </authorList>
    </citation>
    <scope>NUCLEOTIDE SEQUENCE</scope>
    <source>
        <strain evidence="1">NIVA-4/92</strain>
    </source>
</reference>
<dbReference type="AlphaFoldDB" id="A0A8J5XLD5"/>
<organism evidence="1 2">
    <name type="scientific">Diacronema lutheri</name>
    <name type="common">Unicellular marine alga</name>
    <name type="synonym">Monochrysis lutheri</name>
    <dbReference type="NCBI Taxonomy" id="2081491"/>
    <lineage>
        <taxon>Eukaryota</taxon>
        <taxon>Haptista</taxon>
        <taxon>Haptophyta</taxon>
        <taxon>Pavlovophyceae</taxon>
        <taxon>Pavlovales</taxon>
        <taxon>Pavlovaceae</taxon>
        <taxon>Diacronema</taxon>
    </lineage>
</organism>
<dbReference type="InterPro" id="IPR027417">
    <property type="entry name" value="P-loop_NTPase"/>
</dbReference>
<keyword evidence="2" id="KW-1185">Reference proteome</keyword>
<accession>A0A8J5XLD5</accession>
<dbReference type="SUPFAM" id="SSF52540">
    <property type="entry name" value="P-loop containing nucleoside triphosphate hydrolases"/>
    <property type="match status" value="1"/>
</dbReference>
<dbReference type="EMBL" id="JAGTXO010000007">
    <property type="protein sequence ID" value="KAG8466933.1"/>
    <property type="molecule type" value="Genomic_DNA"/>
</dbReference>
<proteinExistence type="predicted"/>
<dbReference type="Gene3D" id="3.40.50.300">
    <property type="entry name" value="P-loop containing nucleotide triphosphate hydrolases"/>
    <property type="match status" value="1"/>
</dbReference>
<sequence length="420" mass="47239">MRARIALLAHSACAPKGVLPKRSLVQKCHVEPGGASEGNMFRAPRDGPAANATARERCVTRVMAMPATMCKVDATVRELCAHSYVFVGGIFHSGTGALRHALGEVAPTRVSVHADTHHIEDEGKYMQTVYVVNRNRDARLWHCAFIESRRDDAQHPPHTPGSLWRDESDALGAEPRGSTLLFAQWARFWDLRKPILVEKSPMNMLRVRFLDALFPEMASFAVIVRHPFGSCSMALKLAFKALVDAPLAPAPGAARDARAAEATQWPSGARGRARISTRHIFLRLDSIISAWAAMYARYETDARRVARATIVRFEPMLADPREAARRTLRALGLAEPLPPQRRALNYDRWSAGIDARHAYVWRWQYADRFAQLQWLSRPENGGEMEWEALVQKYEPRMRWYGYSLRNLSSLEPPLSPLVCV</sequence>